<evidence type="ECO:0000259" key="14">
    <source>
        <dbReference type="Pfam" id="PF08245"/>
    </source>
</evidence>
<dbReference type="Gene3D" id="3.90.190.20">
    <property type="entry name" value="Mur ligase, C-terminal domain"/>
    <property type="match status" value="1"/>
</dbReference>
<organism evidence="15 16">
    <name type="scientific">Robertkochia marina</name>
    <dbReference type="NCBI Taxonomy" id="1227945"/>
    <lineage>
        <taxon>Bacteria</taxon>
        <taxon>Pseudomonadati</taxon>
        <taxon>Bacteroidota</taxon>
        <taxon>Flavobacteriia</taxon>
        <taxon>Flavobacteriales</taxon>
        <taxon>Flavobacteriaceae</taxon>
        <taxon>Robertkochia</taxon>
    </lineage>
</organism>
<dbReference type="InterPro" id="IPR035911">
    <property type="entry name" value="MurE/MurF_N"/>
</dbReference>
<dbReference type="RefSeq" id="WP_136335369.1">
    <property type="nucleotide sequence ID" value="NZ_QXMP01000002.1"/>
</dbReference>
<dbReference type="Gene3D" id="3.40.1390.10">
    <property type="entry name" value="MurE/MurF, N-terminal domain"/>
    <property type="match status" value="1"/>
</dbReference>
<evidence type="ECO:0000256" key="6">
    <source>
        <dbReference type="ARBA" id="ARBA00022960"/>
    </source>
</evidence>
<keyword evidence="4 10" id="KW-0547">Nucleotide-binding</keyword>
<dbReference type="EMBL" id="SSMC01000001">
    <property type="protein sequence ID" value="THD69878.1"/>
    <property type="molecule type" value="Genomic_DNA"/>
</dbReference>
<feature type="binding site" evidence="10">
    <location>
        <begin position="97"/>
        <end position="103"/>
    </location>
    <ligand>
        <name>ATP</name>
        <dbReference type="ChEBI" id="CHEBI:30616"/>
    </ligand>
</feature>
<dbReference type="InterPro" id="IPR036615">
    <property type="entry name" value="Mur_ligase_C_dom_sf"/>
</dbReference>
<dbReference type="AlphaFoldDB" id="A0A4V3UYJ4"/>
<gene>
    <name evidence="10 15" type="primary">murF</name>
    <name evidence="15" type="ORF">E7Z59_06010</name>
</gene>
<evidence type="ECO:0000256" key="3">
    <source>
        <dbReference type="ARBA" id="ARBA00022618"/>
    </source>
</evidence>
<keyword evidence="16" id="KW-1185">Reference proteome</keyword>
<keyword evidence="2 10" id="KW-0436">Ligase</keyword>
<keyword evidence="3 10" id="KW-0132">Cell division</keyword>
<comment type="catalytic activity">
    <reaction evidence="10 11">
        <text>D-alanyl-D-alanine + UDP-N-acetyl-alpha-D-muramoyl-L-alanyl-gamma-D-glutamyl-meso-2,6-diaminopimelate + ATP = UDP-N-acetyl-alpha-D-muramoyl-L-alanyl-gamma-D-glutamyl-meso-2,6-diaminopimeloyl-D-alanyl-D-alanine + ADP + phosphate + H(+)</text>
        <dbReference type="Rhea" id="RHEA:28374"/>
        <dbReference type="ChEBI" id="CHEBI:15378"/>
        <dbReference type="ChEBI" id="CHEBI:30616"/>
        <dbReference type="ChEBI" id="CHEBI:43474"/>
        <dbReference type="ChEBI" id="CHEBI:57822"/>
        <dbReference type="ChEBI" id="CHEBI:61386"/>
        <dbReference type="ChEBI" id="CHEBI:83905"/>
        <dbReference type="ChEBI" id="CHEBI:456216"/>
        <dbReference type="EC" id="6.3.2.10"/>
    </reaction>
</comment>
<dbReference type="Pfam" id="PF02875">
    <property type="entry name" value="Mur_ligase_C"/>
    <property type="match status" value="1"/>
</dbReference>
<dbReference type="PANTHER" id="PTHR43024">
    <property type="entry name" value="UDP-N-ACETYLMURAMOYL-TRIPEPTIDE--D-ALANYL-D-ALANINE LIGASE"/>
    <property type="match status" value="1"/>
</dbReference>
<feature type="domain" description="Mur ligase central" evidence="14">
    <location>
        <begin position="96"/>
        <end position="275"/>
    </location>
</feature>
<reference evidence="15 16" key="1">
    <citation type="submission" date="2019-04" db="EMBL/GenBank/DDBJ databases">
        <title>Draft genome sequence of Robertkochia marina CC-AMO-30D.</title>
        <authorList>
            <person name="Hameed A."/>
            <person name="Lin S.-Y."/>
            <person name="Shahina M."/>
            <person name="Lai W.-A."/>
            <person name="Young C.-C."/>
        </authorList>
    </citation>
    <scope>NUCLEOTIDE SEQUENCE [LARGE SCALE GENOMIC DNA]</scope>
    <source>
        <strain evidence="15 16">CC-AMO-30D</strain>
    </source>
</reference>
<evidence type="ECO:0000313" key="15">
    <source>
        <dbReference type="EMBL" id="THD69878.1"/>
    </source>
</evidence>
<dbReference type="EC" id="6.3.2.10" evidence="10 11"/>
<dbReference type="GO" id="GO:0051301">
    <property type="term" value="P:cell division"/>
    <property type="evidence" value="ECO:0007669"/>
    <property type="project" value="UniProtKB-KW"/>
</dbReference>
<evidence type="ECO:0000256" key="10">
    <source>
        <dbReference type="HAMAP-Rule" id="MF_02019"/>
    </source>
</evidence>
<name>A0A4V3UYJ4_9FLAO</name>
<dbReference type="InterPro" id="IPR005863">
    <property type="entry name" value="UDP-N-AcMur_synth"/>
</dbReference>
<evidence type="ECO:0000256" key="9">
    <source>
        <dbReference type="ARBA" id="ARBA00023316"/>
    </source>
</evidence>
<evidence type="ECO:0000259" key="12">
    <source>
        <dbReference type="Pfam" id="PF01225"/>
    </source>
</evidence>
<evidence type="ECO:0000256" key="11">
    <source>
        <dbReference type="RuleBase" id="RU004136"/>
    </source>
</evidence>
<comment type="similarity">
    <text evidence="10">Belongs to the MurCDEF family. MurF subfamily.</text>
</comment>
<dbReference type="InterPro" id="IPR013221">
    <property type="entry name" value="Mur_ligase_cen"/>
</dbReference>
<keyword evidence="9 10" id="KW-0961">Cell wall biogenesis/degradation</keyword>
<sequence length="425" mass="47273">MRTEDLHKLFLNASGVCTDSRNIEHNAIFFALKGDNFNGNAFALEALKLGASYAVVDENVDHSNVRLIKVNNVLKTLQELATFHRKFLGLPILALTGSNGKTTTKELIKAVLSKKYHTAATRGNFNNHIGVPLTLLSFNKNTQIGIVEMGANHQKEIEALCNIALPDYGLITNYGKAHLEGFGGVEGVIKGKSEMYDHLISHHKTIFYNSCDDIQKSKLSEYQKKFAFGNCTPTDFHTELLKDGYFVKFKTKDGVISSKLTGDYNYNNLALAAAIGHYFEVTPEDIRSALESYVPSNNRSQLISKNGKEILLDAYNANPSSMEAALRHFANHAPSEKRSVILGDMFELGEEAADLHQYIADLCEQLGLENIYLVGKHFSSTQTKAKTFENFEKFSAYIKSEPLQTPHLLIKGSRGMALERVLELI</sequence>
<evidence type="ECO:0000256" key="8">
    <source>
        <dbReference type="ARBA" id="ARBA00023306"/>
    </source>
</evidence>
<feature type="domain" description="Mur ligase N-terminal catalytic" evidence="12">
    <location>
        <begin position="14"/>
        <end position="82"/>
    </location>
</feature>
<dbReference type="Proteomes" id="UP000305939">
    <property type="component" value="Unassembled WGS sequence"/>
</dbReference>
<dbReference type="UniPathway" id="UPA00219"/>
<dbReference type="InterPro" id="IPR004101">
    <property type="entry name" value="Mur_ligase_C"/>
</dbReference>
<keyword evidence="6 10" id="KW-0133">Cell shape</keyword>
<dbReference type="GO" id="GO:0047480">
    <property type="term" value="F:UDP-N-acetylmuramoyl-tripeptide-D-alanyl-D-alanine ligase activity"/>
    <property type="evidence" value="ECO:0007669"/>
    <property type="project" value="UniProtKB-UniRule"/>
</dbReference>
<evidence type="ECO:0000256" key="7">
    <source>
        <dbReference type="ARBA" id="ARBA00022984"/>
    </source>
</evidence>
<dbReference type="Gene3D" id="3.40.1190.10">
    <property type="entry name" value="Mur-like, catalytic domain"/>
    <property type="match status" value="1"/>
</dbReference>
<protein>
    <recommendedName>
        <fullName evidence="10 11">UDP-N-acetylmuramoyl-tripeptide--D-alanyl-D-alanine ligase</fullName>
        <ecNumber evidence="10 11">6.3.2.10</ecNumber>
    </recommendedName>
    <alternativeName>
        <fullName evidence="10">D-alanyl-D-alanine-adding enzyme</fullName>
    </alternativeName>
</protein>
<dbReference type="GO" id="GO:0071555">
    <property type="term" value="P:cell wall organization"/>
    <property type="evidence" value="ECO:0007669"/>
    <property type="project" value="UniProtKB-KW"/>
</dbReference>
<keyword evidence="7 10" id="KW-0573">Peptidoglycan synthesis</keyword>
<dbReference type="InterPro" id="IPR000713">
    <property type="entry name" value="Mur_ligase_N"/>
</dbReference>
<dbReference type="OrthoDB" id="9801978at2"/>
<dbReference type="GO" id="GO:0008766">
    <property type="term" value="F:UDP-N-acetylmuramoylalanyl-D-glutamyl-2,6-diaminopimelate-D-alanyl-D-alanine ligase activity"/>
    <property type="evidence" value="ECO:0007669"/>
    <property type="project" value="RHEA"/>
</dbReference>
<comment type="caution">
    <text evidence="15">The sequence shown here is derived from an EMBL/GenBank/DDBJ whole genome shotgun (WGS) entry which is preliminary data.</text>
</comment>
<dbReference type="SUPFAM" id="SSF53244">
    <property type="entry name" value="MurD-like peptide ligases, peptide-binding domain"/>
    <property type="match status" value="1"/>
</dbReference>
<dbReference type="SUPFAM" id="SSF63418">
    <property type="entry name" value="MurE/MurF N-terminal domain"/>
    <property type="match status" value="1"/>
</dbReference>
<keyword evidence="8 10" id="KW-0131">Cell cycle</keyword>
<dbReference type="SUPFAM" id="SSF53623">
    <property type="entry name" value="MurD-like peptide ligases, catalytic domain"/>
    <property type="match status" value="1"/>
</dbReference>
<comment type="subcellular location">
    <subcellularLocation>
        <location evidence="10 11">Cytoplasm</location>
    </subcellularLocation>
</comment>
<evidence type="ECO:0000256" key="2">
    <source>
        <dbReference type="ARBA" id="ARBA00022598"/>
    </source>
</evidence>
<keyword evidence="5 10" id="KW-0067">ATP-binding</keyword>
<dbReference type="PANTHER" id="PTHR43024:SF1">
    <property type="entry name" value="UDP-N-ACETYLMURAMOYL-TRIPEPTIDE--D-ALANYL-D-ALANINE LIGASE"/>
    <property type="match status" value="1"/>
</dbReference>
<proteinExistence type="inferred from homology"/>
<evidence type="ECO:0000256" key="4">
    <source>
        <dbReference type="ARBA" id="ARBA00022741"/>
    </source>
</evidence>
<dbReference type="GO" id="GO:0009252">
    <property type="term" value="P:peptidoglycan biosynthetic process"/>
    <property type="evidence" value="ECO:0007669"/>
    <property type="project" value="UniProtKB-UniRule"/>
</dbReference>
<dbReference type="HAMAP" id="MF_02019">
    <property type="entry name" value="MurF"/>
    <property type="match status" value="1"/>
</dbReference>
<evidence type="ECO:0000259" key="13">
    <source>
        <dbReference type="Pfam" id="PF02875"/>
    </source>
</evidence>
<dbReference type="GO" id="GO:0005737">
    <property type="term" value="C:cytoplasm"/>
    <property type="evidence" value="ECO:0007669"/>
    <property type="project" value="UniProtKB-SubCell"/>
</dbReference>
<comment type="function">
    <text evidence="10 11">Involved in cell wall formation. Catalyzes the final step in the synthesis of UDP-N-acetylmuramoyl-pentapeptide, the precursor of murein.</text>
</comment>
<dbReference type="InterPro" id="IPR036565">
    <property type="entry name" value="Mur-like_cat_sf"/>
</dbReference>
<keyword evidence="1 10" id="KW-0963">Cytoplasm</keyword>
<dbReference type="NCBIfam" id="TIGR01143">
    <property type="entry name" value="murF"/>
    <property type="match status" value="1"/>
</dbReference>
<evidence type="ECO:0000313" key="16">
    <source>
        <dbReference type="Proteomes" id="UP000305939"/>
    </source>
</evidence>
<dbReference type="Pfam" id="PF08245">
    <property type="entry name" value="Mur_ligase_M"/>
    <property type="match status" value="1"/>
</dbReference>
<evidence type="ECO:0000256" key="1">
    <source>
        <dbReference type="ARBA" id="ARBA00022490"/>
    </source>
</evidence>
<comment type="pathway">
    <text evidence="10 11">Cell wall biogenesis; peptidoglycan biosynthesis.</text>
</comment>
<dbReference type="Pfam" id="PF01225">
    <property type="entry name" value="Mur_ligase"/>
    <property type="match status" value="1"/>
</dbReference>
<dbReference type="GO" id="GO:0005524">
    <property type="term" value="F:ATP binding"/>
    <property type="evidence" value="ECO:0007669"/>
    <property type="project" value="UniProtKB-UniRule"/>
</dbReference>
<dbReference type="GO" id="GO:0008360">
    <property type="term" value="P:regulation of cell shape"/>
    <property type="evidence" value="ECO:0007669"/>
    <property type="project" value="UniProtKB-KW"/>
</dbReference>
<dbReference type="InterPro" id="IPR051046">
    <property type="entry name" value="MurCDEF_CellWall_CoF430Synth"/>
</dbReference>
<feature type="domain" description="Mur ligase C-terminal" evidence="13">
    <location>
        <begin position="299"/>
        <end position="386"/>
    </location>
</feature>
<evidence type="ECO:0000256" key="5">
    <source>
        <dbReference type="ARBA" id="ARBA00022840"/>
    </source>
</evidence>
<accession>A0A4V3UYJ4</accession>